<evidence type="ECO:0000259" key="10">
    <source>
        <dbReference type="PROSITE" id="PS51864"/>
    </source>
</evidence>
<evidence type="ECO:0000256" key="9">
    <source>
        <dbReference type="RuleBase" id="RU361183"/>
    </source>
</evidence>
<dbReference type="PRINTS" id="PR00480">
    <property type="entry name" value="ASTACIN"/>
</dbReference>
<evidence type="ECO:0000256" key="1">
    <source>
        <dbReference type="ARBA" id="ARBA00022536"/>
    </source>
</evidence>
<dbReference type="Proteomes" id="UP000038045">
    <property type="component" value="Unplaced"/>
</dbReference>
<feature type="binding site" evidence="8">
    <location>
        <position position="151"/>
    </location>
    <ligand>
        <name>Zn(2+)</name>
        <dbReference type="ChEBI" id="CHEBI:29105"/>
        <note>catalytic</note>
    </ligand>
</feature>
<proteinExistence type="predicted"/>
<keyword evidence="7" id="KW-1015">Disulfide bond</keyword>
<feature type="binding site" evidence="8">
    <location>
        <position position="141"/>
    </location>
    <ligand>
        <name>Zn(2+)</name>
        <dbReference type="ChEBI" id="CHEBI:29105"/>
        <note>catalytic</note>
    </ligand>
</feature>
<keyword evidence="1" id="KW-0245">EGF-like domain</keyword>
<evidence type="ECO:0000313" key="11">
    <source>
        <dbReference type="Proteomes" id="UP000038045"/>
    </source>
</evidence>
<dbReference type="InterPro" id="IPR035914">
    <property type="entry name" value="Sperma_CUB_dom_sf"/>
</dbReference>
<keyword evidence="4 8" id="KW-0378">Hydrolase</keyword>
<evidence type="ECO:0000256" key="7">
    <source>
        <dbReference type="ARBA" id="ARBA00023157"/>
    </source>
</evidence>
<keyword evidence="6 8" id="KW-0482">Metalloprotease</keyword>
<evidence type="ECO:0000256" key="2">
    <source>
        <dbReference type="ARBA" id="ARBA00022670"/>
    </source>
</evidence>
<evidence type="ECO:0000256" key="6">
    <source>
        <dbReference type="ARBA" id="ARBA00023049"/>
    </source>
</evidence>
<dbReference type="GO" id="GO:0006508">
    <property type="term" value="P:proteolysis"/>
    <property type="evidence" value="ECO:0007669"/>
    <property type="project" value="UniProtKB-KW"/>
</dbReference>
<dbReference type="InterPro" id="IPR024079">
    <property type="entry name" value="MetalloPept_cat_dom_sf"/>
</dbReference>
<evidence type="ECO:0000256" key="3">
    <source>
        <dbReference type="ARBA" id="ARBA00022723"/>
    </source>
</evidence>
<comment type="caution">
    <text evidence="8">Lacks conserved residue(s) required for the propagation of feature annotation.</text>
</comment>
<evidence type="ECO:0000256" key="4">
    <source>
        <dbReference type="ARBA" id="ARBA00022801"/>
    </source>
</evidence>
<dbReference type="GO" id="GO:0004222">
    <property type="term" value="F:metalloendopeptidase activity"/>
    <property type="evidence" value="ECO:0007669"/>
    <property type="project" value="UniProtKB-UniRule"/>
</dbReference>
<dbReference type="Gene3D" id="3.40.390.10">
    <property type="entry name" value="Collagenase (Catalytic Domain)"/>
    <property type="match status" value="1"/>
</dbReference>
<dbReference type="EC" id="3.4.24.-" evidence="9"/>
<feature type="domain" description="Peptidase M12A" evidence="10">
    <location>
        <begin position="38"/>
        <end position="250"/>
    </location>
</feature>
<dbReference type="Pfam" id="PF01400">
    <property type="entry name" value="Astacin"/>
    <property type="match status" value="1"/>
</dbReference>
<feature type="active site" evidence="8">
    <location>
        <position position="142"/>
    </location>
</feature>
<dbReference type="AlphaFoldDB" id="A0A0N4ZGD3"/>
<accession>A0A0N4ZGD3</accession>
<dbReference type="InterPro" id="IPR001506">
    <property type="entry name" value="Peptidase_M12A"/>
</dbReference>
<keyword evidence="11" id="KW-1185">Reference proteome</keyword>
<dbReference type="GO" id="GO:0008270">
    <property type="term" value="F:zinc ion binding"/>
    <property type="evidence" value="ECO:0007669"/>
    <property type="project" value="UniProtKB-UniRule"/>
</dbReference>
<feature type="binding site" evidence="8">
    <location>
        <position position="145"/>
    </location>
    <ligand>
        <name>Zn(2+)</name>
        <dbReference type="ChEBI" id="CHEBI:29105"/>
        <note>catalytic</note>
    </ligand>
</feature>
<name>A0A0N4ZGD3_PARTI</name>
<dbReference type="PROSITE" id="PS51864">
    <property type="entry name" value="ASTACIN"/>
    <property type="match status" value="1"/>
</dbReference>
<keyword evidence="2 8" id="KW-0645">Protease</keyword>
<dbReference type="STRING" id="131310.A0A0N4ZGD3"/>
<comment type="cofactor">
    <cofactor evidence="8 9">
        <name>Zn(2+)</name>
        <dbReference type="ChEBI" id="CHEBI:29105"/>
    </cofactor>
    <text evidence="8 9">Binds 1 zinc ion per subunit.</text>
</comment>
<organism evidence="11 12">
    <name type="scientific">Parastrongyloides trichosuri</name>
    <name type="common">Possum-specific nematode worm</name>
    <dbReference type="NCBI Taxonomy" id="131310"/>
    <lineage>
        <taxon>Eukaryota</taxon>
        <taxon>Metazoa</taxon>
        <taxon>Ecdysozoa</taxon>
        <taxon>Nematoda</taxon>
        <taxon>Chromadorea</taxon>
        <taxon>Rhabditida</taxon>
        <taxon>Tylenchina</taxon>
        <taxon>Panagrolaimomorpha</taxon>
        <taxon>Strongyloidoidea</taxon>
        <taxon>Strongyloididae</taxon>
        <taxon>Parastrongyloides</taxon>
    </lineage>
</organism>
<evidence type="ECO:0000313" key="12">
    <source>
        <dbReference type="WBParaSite" id="PTRK_0000684100.1"/>
    </source>
</evidence>
<sequence>MHLLEQFILITIYFYNVNQGFQQQKTSRTCSGVIYSGEDLSQDRTKRSIYINMKANWTQNIKYFIHKNVYRPKIISVFNFLMRETCLKFEETNNVRLKETQIEFILSKDLCFANIGRKHDGKNTQVKLTYYCAKSFGTTGHEILHALGVGHEHQRPDRDSHIRYNKHFIKDNYKMHITDMYYSFEMKSLGIPYDYASIMHYRKTAFSKNGKNTIEAKKSKLYNKMMGHEAMFTFNDIKVLNYYYCRKQCSYFFKKECKNGGYVKEPQCFKCICPKEYEGDKCEKVKDRSYNCSLETYTALTSPTFFYKIGRKRCVFFIKASEGKRIELYLKIVVTKEKDYCLSDVGLEIKYLNDKGTTGLCLCGLYENIKIISESNEVVLTFTGLSDSHMFIGSFKEIFKSGKEKSMICYDNQCNQ</sequence>
<evidence type="ECO:0000256" key="5">
    <source>
        <dbReference type="ARBA" id="ARBA00022833"/>
    </source>
</evidence>
<dbReference type="Pfam" id="PF00431">
    <property type="entry name" value="CUB"/>
    <property type="match status" value="1"/>
</dbReference>
<dbReference type="InterPro" id="IPR006026">
    <property type="entry name" value="Peptidase_Metallo"/>
</dbReference>
<dbReference type="SUPFAM" id="SSF49854">
    <property type="entry name" value="Spermadhesin, CUB domain"/>
    <property type="match status" value="1"/>
</dbReference>
<dbReference type="PANTHER" id="PTHR10127:SF849">
    <property type="entry name" value="ZINC METALLOPROTEINASE NAS-36"/>
    <property type="match status" value="1"/>
</dbReference>
<dbReference type="InterPro" id="IPR000859">
    <property type="entry name" value="CUB_dom"/>
</dbReference>
<dbReference type="SMART" id="SM00235">
    <property type="entry name" value="ZnMc"/>
    <property type="match status" value="1"/>
</dbReference>
<keyword evidence="3 8" id="KW-0479">Metal-binding</keyword>
<dbReference type="WBParaSite" id="PTRK_0000684100.1">
    <property type="protein sequence ID" value="PTRK_0000684100.1"/>
    <property type="gene ID" value="PTRK_0000684100"/>
</dbReference>
<dbReference type="SUPFAM" id="SSF55486">
    <property type="entry name" value="Metalloproteases ('zincins'), catalytic domain"/>
    <property type="match status" value="1"/>
</dbReference>
<dbReference type="PANTHER" id="PTHR10127">
    <property type="entry name" value="DISCOIDIN, CUB, EGF, LAMININ , AND ZINC METALLOPROTEASE DOMAIN CONTAINING"/>
    <property type="match status" value="1"/>
</dbReference>
<keyword evidence="5 8" id="KW-0862">Zinc</keyword>
<reference evidence="12" key="1">
    <citation type="submission" date="2017-02" db="UniProtKB">
        <authorList>
            <consortium name="WormBaseParasite"/>
        </authorList>
    </citation>
    <scope>IDENTIFICATION</scope>
</reference>
<protein>
    <recommendedName>
        <fullName evidence="9">Metalloendopeptidase</fullName>
        <ecNumber evidence="9">3.4.24.-</ecNumber>
    </recommendedName>
</protein>
<evidence type="ECO:0000256" key="8">
    <source>
        <dbReference type="PROSITE-ProRule" id="PRU01211"/>
    </source>
</evidence>